<dbReference type="PANTHER" id="PTHR44157:SF1">
    <property type="entry name" value="DNAJ HOMOLOG SUBFAMILY C MEMBER 11"/>
    <property type="match status" value="1"/>
</dbReference>
<evidence type="ECO:0000313" key="4">
    <source>
        <dbReference type="EMBL" id="SVP91348.1"/>
    </source>
</evidence>
<evidence type="ECO:0000259" key="2">
    <source>
        <dbReference type="PROSITE" id="PS50076"/>
    </source>
</evidence>
<dbReference type="SUPFAM" id="SSF46565">
    <property type="entry name" value="Chaperone J-domain"/>
    <property type="match status" value="1"/>
</dbReference>
<dbReference type="PRINTS" id="PR00625">
    <property type="entry name" value="JDOMAIN"/>
</dbReference>
<protein>
    <recommendedName>
        <fullName evidence="2">J domain-containing protein</fullName>
    </recommendedName>
</protein>
<proteinExistence type="predicted"/>
<dbReference type="InterPro" id="IPR024586">
    <property type="entry name" value="DnaJ-like_C11_C"/>
</dbReference>
<dbReference type="PROSITE" id="PS50076">
    <property type="entry name" value="DNAJ_2"/>
    <property type="match status" value="1"/>
</dbReference>
<keyword evidence="1" id="KW-0143">Chaperone</keyword>
<evidence type="ECO:0000256" key="1">
    <source>
        <dbReference type="ARBA" id="ARBA00023186"/>
    </source>
</evidence>
<dbReference type="Pfam" id="PF11875">
    <property type="entry name" value="DnaJ-like_C11_C"/>
    <property type="match status" value="1"/>
</dbReference>
<gene>
    <name evidence="3" type="ORF">TAT_000152000</name>
    <name evidence="4" type="ORF">TAV_000152100</name>
</gene>
<dbReference type="CDD" id="cd06257">
    <property type="entry name" value="DnaJ"/>
    <property type="match status" value="1"/>
</dbReference>
<reference evidence="3" key="1">
    <citation type="submission" date="2018-07" db="EMBL/GenBank/DDBJ databases">
        <authorList>
            <person name="Quirk P.G."/>
            <person name="Krulwich T.A."/>
        </authorList>
    </citation>
    <scope>NUCLEOTIDE SEQUENCE</scope>
    <source>
        <strain evidence="3">Anand</strain>
    </source>
</reference>
<evidence type="ECO:0000313" key="3">
    <source>
        <dbReference type="EMBL" id="SVP90809.1"/>
    </source>
</evidence>
<feature type="domain" description="J" evidence="2">
    <location>
        <begin position="25"/>
        <end position="89"/>
    </location>
</feature>
<dbReference type="EMBL" id="UIVS01000002">
    <property type="protein sequence ID" value="SVP91348.1"/>
    <property type="molecule type" value="Genomic_DNA"/>
</dbReference>
<dbReference type="EMBL" id="UIVT01000002">
    <property type="protein sequence ID" value="SVP90809.1"/>
    <property type="molecule type" value="Genomic_DNA"/>
</dbReference>
<dbReference type="InterPro" id="IPR052243">
    <property type="entry name" value="Mito_inner_membrane_organizer"/>
</dbReference>
<dbReference type="InterPro" id="IPR036869">
    <property type="entry name" value="J_dom_sf"/>
</dbReference>
<name>A0A3B0MZW9_THEAN</name>
<dbReference type="AlphaFoldDB" id="A0A3B0MZW9"/>
<dbReference type="SMART" id="SM00271">
    <property type="entry name" value="DnaJ"/>
    <property type="match status" value="1"/>
</dbReference>
<dbReference type="Pfam" id="PF00226">
    <property type="entry name" value="DnaJ"/>
    <property type="match status" value="1"/>
</dbReference>
<dbReference type="GO" id="GO:0005739">
    <property type="term" value="C:mitochondrion"/>
    <property type="evidence" value="ECO:0007669"/>
    <property type="project" value="GOC"/>
</dbReference>
<organism evidence="3">
    <name type="scientific">Theileria annulata</name>
    <dbReference type="NCBI Taxonomy" id="5874"/>
    <lineage>
        <taxon>Eukaryota</taxon>
        <taxon>Sar</taxon>
        <taxon>Alveolata</taxon>
        <taxon>Apicomplexa</taxon>
        <taxon>Aconoidasida</taxon>
        <taxon>Piroplasmida</taxon>
        <taxon>Theileriidae</taxon>
        <taxon>Theileria</taxon>
    </lineage>
</organism>
<dbReference type="Gene3D" id="1.10.287.110">
    <property type="entry name" value="DnaJ domain"/>
    <property type="match status" value="1"/>
</dbReference>
<accession>A0A3B0MZW9</accession>
<dbReference type="VEuPathDB" id="PiroplasmaDB:TA14345"/>
<dbReference type="InterPro" id="IPR001623">
    <property type="entry name" value="DnaJ_domain"/>
</dbReference>
<dbReference type="PANTHER" id="PTHR44157">
    <property type="entry name" value="DNAJ HOMOLOG SUBFAMILY C MEMBER 11"/>
    <property type="match status" value="1"/>
</dbReference>
<dbReference type="GO" id="GO:0042407">
    <property type="term" value="P:cristae formation"/>
    <property type="evidence" value="ECO:0007669"/>
    <property type="project" value="TreeGrafter"/>
</dbReference>
<sequence>MEVASLSQNIEEYFDKRNCLVNELNYYEILELDSRCTKEDIRRSYYHFARIFHPDKCNKEEYLFVLNELKAAYDILSDEYKRIIYDIKHVANKKEEQSYEIKKETLENVYDLVRQKHLTFLQEKASMYLNILYYQYKNQGLIIKKAIFGNLNLAKPDSLNPLETIELKHLKGPFIDVTVQLQLLVQNGVLHLSNSTSYAFLPGFYNPIHFVNNIKSN</sequence>